<evidence type="ECO:0000256" key="2">
    <source>
        <dbReference type="SAM" id="Phobius"/>
    </source>
</evidence>
<reference evidence="3 4" key="1">
    <citation type="submission" date="2024-02" db="EMBL/GenBank/DDBJ databases">
        <authorList>
            <person name="Chen Y."/>
            <person name="Shah S."/>
            <person name="Dougan E. K."/>
            <person name="Thang M."/>
            <person name="Chan C."/>
        </authorList>
    </citation>
    <scope>NUCLEOTIDE SEQUENCE [LARGE SCALE GENOMIC DNA]</scope>
</reference>
<evidence type="ECO:0000313" key="3">
    <source>
        <dbReference type="EMBL" id="CAK9028482.1"/>
    </source>
</evidence>
<accession>A0ABP0KNP6</accession>
<feature type="region of interest" description="Disordered" evidence="1">
    <location>
        <begin position="232"/>
        <end position="274"/>
    </location>
</feature>
<evidence type="ECO:0000313" key="4">
    <source>
        <dbReference type="Proteomes" id="UP001642464"/>
    </source>
</evidence>
<feature type="transmembrane region" description="Helical" evidence="2">
    <location>
        <begin position="399"/>
        <end position="420"/>
    </location>
</feature>
<comment type="caution">
    <text evidence="3">The sequence shown here is derived from an EMBL/GenBank/DDBJ whole genome shotgun (WGS) entry which is preliminary data.</text>
</comment>
<keyword evidence="2" id="KW-0812">Transmembrane</keyword>
<keyword evidence="2" id="KW-1133">Transmembrane helix</keyword>
<feature type="compositionally biased region" description="Basic and acidic residues" evidence="1">
    <location>
        <begin position="239"/>
        <end position="257"/>
    </location>
</feature>
<gene>
    <name evidence="3" type="ORF">SCF082_LOCUS18380</name>
</gene>
<keyword evidence="4" id="KW-1185">Reference proteome</keyword>
<protein>
    <submittedName>
        <fullName evidence="3">Uncharacterized protein</fullName>
    </submittedName>
</protein>
<dbReference type="Proteomes" id="UP001642464">
    <property type="component" value="Unassembled WGS sequence"/>
</dbReference>
<evidence type="ECO:0000256" key="1">
    <source>
        <dbReference type="SAM" id="MobiDB-lite"/>
    </source>
</evidence>
<dbReference type="EMBL" id="CAXAMM010012270">
    <property type="protein sequence ID" value="CAK9028482.1"/>
    <property type="molecule type" value="Genomic_DNA"/>
</dbReference>
<feature type="transmembrane region" description="Helical" evidence="2">
    <location>
        <begin position="181"/>
        <end position="204"/>
    </location>
</feature>
<proteinExistence type="predicted"/>
<keyword evidence="2" id="KW-0472">Membrane</keyword>
<organism evidence="3 4">
    <name type="scientific">Durusdinium trenchii</name>
    <dbReference type="NCBI Taxonomy" id="1381693"/>
    <lineage>
        <taxon>Eukaryota</taxon>
        <taxon>Sar</taxon>
        <taxon>Alveolata</taxon>
        <taxon>Dinophyceae</taxon>
        <taxon>Suessiales</taxon>
        <taxon>Symbiodiniaceae</taxon>
        <taxon>Durusdinium</taxon>
    </lineage>
</organism>
<feature type="transmembrane region" description="Helical" evidence="2">
    <location>
        <begin position="440"/>
        <end position="459"/>
    </location>
</feature>
<sequence length="465" mass="52927">MLNTTLLQLQQVELQIYQLQGYVREHQLRQAQAAQARAKRPGGQAEALFEAAVVLSEITDAAQAHRAAQEARQAAEDEGFAEADPGEVFARQMQRRMFPLFLRAMVLSFVLRLFELDWYIIFAGNCILFIREYWMIAALTQGGARAGQAGGQAAPQPELRHHLENQQQPMLRQRFSMLFKIALLMFLMEAAYLVVALFFLFGAFDSWIEWFNGNGGNADNNLEHQLDALRRAQNQPQREPQREAQSEAQREPQREPQSELEDAEPPEAPAEAAPPAAPPFWQRFIYQLFIMFFLTLMPWWTPNPRYECWTLKCSFSFAVLCCCQYCFLLCKCRCSSHLSLKVYVSPKRASLPEALAGWFREICRGFTKGRILSDGQSATSGVVDAQLSAGKCLQCMHMCWTLANLCVMSHGLMMFATAFLRCDSMRVISPNSKFRIAWDLFGAWLIYMDAFVLPMCPSARQNPGH</sequence>
<feature type="transmembrane region" description="Helical" evidence="2">
    <location>
        <begin position="284"/>
        <end position="302"/>
    </location>
</feature>
<name>A0ABP0KNP6_9DINO</name>